<evidence type="ECO:0000313" key="2">
    <source>
        <dbReference type="Proteomes" id="UP001243330"/>
    </source>
</evidence>
<evidence type="ECO:0000313" key="1">
    <source>
        <dbReference type="EMBL" id="KAK1849618.1"/>
    </source>
</evidence>
<keyword evidence="2" id="KW-1185">Reference proteome</keyword>
<dbReference type="AlphaFoldDB" id="A0AAD9EII1"/>
<reference evidence="1" key="1">
    <citation type="submission" date="2023-01" db="EMBL/GenBank/DDBJ databases">
        <title>Colletotrichum chrysophilum M932 genome sequence.</title>
        <authorList>
            <person name="Baroncelli R."/>
        </authorList>
    </citation>
    <scope>NUCLEOTIDE SEQUENCE</scope>
    <source>
        <strain evidence="1">M932</strain>
    </source>
</reference>
<organism evidence="1 2">
    <name type="scientific">Colletotrichum chrysophilum</name>
    <dbReference type="NCBI Taxonomy" id="1836956"/>
    <lineage>
        <taxon>Eukaryota</taxon>
        <taxon>Fungi</taxon>
        <taxon>Dikarya</taxon>
        <taxon>Ascomycota</taxon>
        <taxon>Pezizomycotina</taxon>
        <taxon>Sordariomycetes</taxon>
        <taxon>Hypocreomycetidae</taxon>
        <taxon>Glomerellales</taxon>
        <taxon>Glomerellaceae</taxon>
        <taxon>Colletotrichum</taxon>
        <taxon>Colletotrichum gloeosporioides species complex</taxon>
    </lineage>
</organism>
<proteinExistence type="predicted"/>
<dbReference type="Proteomes" id="UP001243330">
    <property type="component" value="Unassembled WGS sequence"/>
</dbReference>
<gene>
    <name evidence="1" type="ORF">CCHR01_07752</name>
</gene>
<comment type="caution">
    <text evidence="1">The sequence shown here is derived from an EMBL/GenBank/DDBJ whole genome shotgun (WGS) entry which is preliminary data.</text>
</comment>
<name>A0AAD9EII1_9PEZI</name>
<accession>A0AAD9EII1</accession>
<protein>
    <submittedName>
        <fullName evidence="1">Uncharacterized protein</fullName>
    </submittedName>
</protein>
<sequence length="72" mass="7881">MCVRFGQVLIKPFCQRFFICESVGGRVSSQRLCWSVVSPVLVSTQRMPSHKKQFPAASPIGGSVTAHTTIEA</sequence>
<dbReference type="EMBL" id="JAQOWY010000139">
    <property type="protein sequence ID" value="KAK1849618.1"/>
    <property type="molecule type" value="Genomic_DNA"/>
</dbReference>